<evidence type="ECO:0000256" key="6">
    <source>
        <dbReference type="ARBA" id="ARBA00022777"/>
    </source>
</evidence>
<keyword evidence="7 10" id="KW-1133">Transmembrane helix</keyword>
<evidence type="ECO:0000313" key="12">
    <source>
        <dbReference type="EMBL" id="CAH8244721.1"/>
    </source>
</evidence>
<evidence type="ECO:0000256" key="5">
    <source>
        <dbReference type="ARBA" id="ARBA00022692"/>
    </source>
</evidence>
<dbReference type="Gene3D" id="3.30.565.10">
    <property type="entry name" value="Histidine kinase-like ATPase, C-terminal domain"/>
    <property type="match status" value="1"/>
</dbReference>
<name>A0ABN8U100_9BACL</name>
<keyword evidence="6 12" id="KW-0418">Kinase</keyword>
<protein>
    <submittedName>
        <fullName evidence="12">Sensor histidine kinase</fullName>
    </submittedName>
</protein>
<evidence type="ECO:0000256" key="3">
    <source>
        <dbReference type="ARBA" id="ARBA00022553"/>
    </source>
</evidence>
<dbReference type="RefSeq" id="WP_213430327.1">
    <property type="nucleotide sequence ID" value="NZ_AP031286.1"/>
</dbReference>
<evidence type="ECO:0000256" key="10">
    <source>
        <dbReference type="SAM" id="Phobius"/>
    </source>
</evidence>
<evidence type="ECO:0000256" key="1">
    <source>
        <dbReference type="ARBA" id="ARBA00004651"/>
    </source>
</evidence>
<comment type="subcellular location">
    <subcellularLocation>
        <location evidence="1">Cell membrane</location>
        <topology evidence="1">Multi-pass membrane protein</topology>
    </subcellularLocation>
</comment>
<dbReference type="SUPFAM" id="SSF55874">
    <property type="entry name" value="ATPase domain of HSP90 chaperone/DNA topoisomerase II/histidine kinase"/>
    <property type="match status" value="1"/>
</dbReference>
<dbReference type="Gene3D" id="6.10.340.10">
    <property type="match status" value="1"/>
</dbReference>
<keyword evidence="13" id="KW-1185">Reference proteome</keyword>
<dbReference type="InterPro" id="IPR003594">
    <property type="entry name" value="HATPase_dom"/>
</dbReference>
<dbReference type="InterPro" id="IPR050640">
    <property type="entry name" value="Bact_2-comp_sensor_kinase"/>
</dbReference>
<comment type="caution">
    <text evidence="12">The sequence shown here is derived from an EMBL/GenBank/DDBJ whole genome shotgun (WGS) entry which is preliminary data.</text>
</comment>
<accession>A0ABN8U100</accession>
<feature type="region of interest" description="Disordered" evidence="9">
    <location>
        <begin position="535"/>
        <end position="555"/>
    </location>
</feature>
<dbReference type="InterPro" id="IPR010559">
    <property type="entry name" value="Sig_transdc_His_kin_internal"/>
</dbReference>
<evidence type="ECO:0000256" key="2">
    <source>
        <dbReference type="ARBA" id="ARBA00022475"/>
    </source>
</evidence>
<proteinExistence type="predicted"/>
<evidence type="ECO:0000256" key="9">
    <source>
        <dbReference type="SAM" id="MobiDB-lite"/>
    </source>
</evidence>
<feature type="transmembrane region" description="Helical" evidence="10">
    <location>
        <begin position="21"/>
        <end position="41"/>
    </location>
</feature>
<reference evidence="12" key="1">
    <citation type="submission" date="2022-06" db="EMBL/GenBank/DDBJ databases">
        <authorList>
            <person name="Dietemann V."/>
            <person name="Ory F."/>
            <person name="Dainat B."/>
            <person name="Oberhansli S."/>
        </authorList>
    </citation>
    <scope>NUCLEOTIDE SEQUENCE</scope>
    <source>
        <strain evidence="12">Ena-SAMPLE-TAB-26-04-2022-14:26:32:270-5432</strain>
    </source>
</reference>
<feature type="transmembrane region" description="Helical" evidence="10">
    <location>
        <begin position="302"/>
        <end position="324"/>
    </location>
</feature>
<evidence type="ECO:0000259" key="11">
    <source>
        <dbReference type="PROSITE" id="PS50885"/>
    </source>
</evidence>
<evidence type="ECO:0000256" key="8">
    <source>
        <dbReference type="ARBA" id="ARBA00023136"/>
    </source>
</evidence>
<keyword evidence="8 10" id="KW-0472">Membrane</keyword>
<dbReference type="InterPro" id="IPR036890">
    <property type="entry name" value="HATPase_C_sf"/>
</dbReference>
<dbReference type="PANTHER" id="PTHR34220">
    <property type="entry name" value="SENSOR HISTIDINE KINASE YPDA"/>
    <property type="match status" value="1"/>
</dbReference>
<evidence type="ECO:0000256" key="4">
    <source>
        <dbReference type="ARBA" id="ARBA00022679"/>
    </source>
</evidence>
<sequence>MNKLKQKILHWSLEKKLIAAFSCFIIVPLLLIGGIVSWVYVDNNRNTMLDAAVENNRQIMNNIDTSLQPLVRLSMFPLQESTIYRIMRKEYSTKPYPMLERGRDFDTVNGLILNGIMLYSDLIDSAIIYHGNDHLIIGRSNSQYMNMSYLEKEFVHEPFVGRIREERGGYVPVGIHQERLLSPHGEPVVSVGRAILDPYTKKDLGFILLNISVDKLKTLWRDSSMTENTNFYLIDEDNRIIYSKDRNGIGQPASEILGEQFQELPGETLTQENKDTYLISSSSKLSNWKAVTVIPKNELFSIVYLMVAIMAVSLILLLVLSILISAQIATMIMKPLSVLNSKMKLVSQGQLHVQFDKQYGEIGIISNTVDNMLKEIRGLIGRIYREEQEKRDLEMIALQSQIRPHFIYNTLNVIKWMAKIQGATGIEEALHAFSSVIKFTVKTSGNYVKIADEVEFIKNYTNILDYRYMNKFEVIYEIDPGVLSYKTLKFLLQPLVENAVFHGFTGIDYKGSLIISIQEDKERNELVMQVIDNGRGFPEEGQESRTEEDGPRDPFNSIGIANVRSRIELHFGTEYGLWITDREQGGTVATIRVPVINEETAG</sequence>
<dbReference type="Pfam" id="PF02518">
    <property type="entry name" value="HATPase_c"/>
    <property type="match status" value="1"/>
</dbReference>
<feature type="compositionally biased region" description="Basic and acidic residues" evidence="9">
    <location>
        <begin position="542"/>
        <end position="552"/>
    </location>
</feature>
<organism evidence="12 13">
    <name type="scientific">Paenibacillus melissococcoides</name>
    <dbReference type="NCBI Taxonomy" id="2912268"/>
    <lineage>
        <taxon>Bacteria</taxon>
        <taxon>Bacillati</taxon>
        <taxon>Bacillota</taxon>
        <taxon>Bacilli</taxon>
        <taxon>Bacillales</taxon>
        <taxon>Paenibacillaceae</taxon>
        <taxon>Paenibacillus</taxon>
    </lineage>
</organism>
<keyword evidence="4" id="KW-0808">Transferase</keyword>
<dbReference type="PROSITE" id="PS50885">
    <property type="entry name" value="HAMP"/>
    <property type="match status" value="1"/>
</dbReference>
<dbReference type="InterPro" id="IPR033479">
    <property type="entry name" value="dCache_1"/>
</dbReference>
<dbReference type="EMBL" id="CALYLO010000002">
    <property type="protein sequence ID" value="CAH8244721.1"/>
    <property type="molecule type" value="Genomic_DNA"/>
</dbReference>
<dbReference type="GO" id="GO:0016301">
    <property type="term" value="F:kinase activity"/>
    <property type="evidence" value="ECO:0007669"/>
    <property type="project" value="UniProtKB-KW"/>
</dbReference>
<keyword evidence="5 10" id="KW-0812">Transmembrane</keyword>
<evidence type="ECO:0000313" key="13">
    <source>
        <dbReference type="Proteomes" id="UP001154322"/>
    </source>
</evidence>
<gene>
    <name evidence="12" type="ORF">WJ0W_001951</name>
</gene>
<keyword evidence="2" id="KW-1003">Cell membrane</keyword>
<dbReference type="PANTHER" id="PTHR34220:SF7">
    <property type="entry name" value="SENSOR HISTIDINE KINASE YPDA"/>
    <property type="match status" value="1"/>
</dbReference>
<dbReference type="Pfam" id="PF02743">
    <property type="entry name" value="dCache_1"/>
    <property type="match status" value="1"/>
</dbReference>
<dbReference type="InterPro" id="IPR003660">
    <property type="entry name" value="HAMP_dom"/>
</dbReference>
<dbReference type="Pfam" id="PF06580">
    <property type="entry name" value="His_kinase"/>
    <property type="match status" value="1"/>
</dbReference>
<feature type="domain" description="HAMP" evidence="11">
    <location>
        <begin position="330"/>
        <end position="381"/>
    </location>
</feature>
<evidence type="ECO:0000256" key="7">
    <source>
        <dbReference type="ARBA" id="ARBA00022989"/>
    </source>
</evidence>
<dbReference type="Proteomes" id="UP001154322">
    <property type="component" value="Unassembled WGS sequence"/>
</dbReference>
<dbReference type="SMART" id="SM00387">
    <property type="entry name" value="HATPase_c"/>
    <property type="match status" value="1"/>
</dbReference>
<keyword evidence="3" id="KW-0597">Phosphoprotein</keyword>
<dbReference type="Gene3D" id="3.30.450.20">
    <property type="entry name" value="PAS domain"/>
    <property type="match status" value="2"/>
</dbReference>